<gene>
    <name evidence="6" type="ORF">DWV00_17355</name>
</gene>
<keyword evidence="4" id="KW-0804">Transcription</keyword>
<organism evidence="6 7">
    <name type="scientific">Trinickia dinghuensis</name>
    <dbReference type="NCBI Taxonomy" id="2291023"/>
    <lineage>
        <taxon>Bacteria</taxon>
        <taxon>Pseudomonadati</taxon>
        <taxon>Pseudomonadota</taxon>
        <taxon>Betaproteobacteria</taxon>
        <taxon>Burkholderiales</taxon>
        <taxon>Burkholderiaceae</taxon>
        <taxon>Trinickia</taxon>
    </lineage>
</organism>
<evidence type="ECO:0000313" key="6">
    <source>
        <dbReference type="EMBL" id="RDU97640.1"/>
    </source>
</evidence>
<protein>
    <recommendedName>
        <fullName evidence="5">LysR substrate-binding domain-containing protein</fullName>
    </recommendedName>
</protein>
<keyword evidence="3" id="KW-0238">DNA-binding</keyword>
<comment type="similarity">
    <text evidence="1">Belongs to the LysR transcriptional regulatory family.</text>
</comment>
<dbReference type="RefSeq" id="WP_115534830.1">
    <property type="nucleotide sequence ID" value="NZ_QRGA01000009.1"/>
</dbReference>
<accession>A0A3D8JXM9</accession>
<keyword evidence="2" id="KW-0805">Transcription regulation</keyword>
<dbReference type="EMBL" id="QRGA01000009">
    <property type="protein sequence ID" value="RDU97640.1"/>
    <property type="molecule type" value="Genomic_DNA"/>
</dbReference>
<dbReference type="PANTHER" id="PTHR30346:SF28">
    <property type="entry name" value="HTH-TYPE TRANSCRIPTIONAL REGULATOR CYNR"/>
    <property type="match status" value="1"/>
</dbReference>
<comment type="caution">
    <text evidence="6">The sequence shown here is derived from an EMBL/GenBank/DDBJ whole genome shotgun (WGS) entry which is preliminary data.</text>
</comment>
<dbReference type="Proteomes" id="UP000256838">
    <property type="component" value="Unassembled WGS sequence"/>
</dbReference>
<evidence type="ECO:0000256" key="3">
    <source>
        <dbReference type="ARBA" id="ARBA00023125"/>
    </source>
</evidence>
<dbReference type="Pfam" id="PF03466">
    <property type="entry name" value="LysR_substrate"/>
    <property type="match status" value="1"/>
</dbReference>
<dbReference type="AlphaFoldDB" id="A0A3D8JXM9"/>
<proteinExistence type="inferred from homology"/>
<evidence type="ECO:0000256" key="4">
    <source>
        <dbReference type="ARBA" id="ARBA00023163"/>
    </source>
</evidence>
<keyword evidence="7" id="KW-1185">Reference proteome</keyword>
<dbReference type="InterPro" id="IPR005119">
    <property type="entry name" value="LysR_subst-bd"/>
</dbReference>
<dbReference type="PANTHER" id="PTHR30346">
    <property type="entry name" value="TRANSCRIPTIONAL DUAL REGULATOR HCAR-RELATED"/>
    <property type="match status" value="1"/>
</dbReference>
<evidence type="ECO:0000313" key="7">
    <source>
        <dbReference type="Proteomes" id="UP000256838"/>
    </source>
</evidence>
<dbReference type="Gene3D" id="3.40.190.10">
    <property type="entry name" value="Periplasmic binding protein-like II"/>
    <property type="match status" value="2"/>
</dbReference>
<evidence type="ECO:0000259" key="5">
    <source>
        <dbReference type="Pfam" id="PF03466"/>
    </source>
</evidence>
<dbReference type="GO" id="GO:0032993">
    <property type="term" value="C:protein-DNA complex"/>
    <property type="evidence" value="ECO:0007669"/>
    <property type="project" value="TreeGrafter"/>
</dbReference>
<dbReference type="GO" id="GO:0003677">
    <property type="term" value="F:DNA binding"/>
    <property type="evidence" value="ECO:0007669"/>
    <property type="project" value="UniProtKB-KW"/>
</dbReference>
<feature type="domain" description="LysR substrate-binding" evidence="5">
    <location>
        <begin position="78"/>
        <end position="166"/>
    </location>
</feature>
<sequence>MFFAIRGDFNRDAAHTCRAFASSPRRGTAWATCRSRSRRTESEHCSGATSFIIQYKYSSPIGIRRSAPTARKLRNRAAGYSNLAIQVSSQNTPQQYEALREGSLDGGIVYAFGDTPPGIRTIVLAKHEVVLAVPNDWALARRSSVSLDELREIPIVLFPRHVYPAYYDTLRAPSSPPADAYRAAQGRPVHSSCAIAALLRANSSAARHRSTPCFPSARRSADL</sequence>
<evidence type="ECO:0000256" key="2">
    <source>
        <dbReference type="ARBA" id="ARBA00023015"/>
    </source>
</evidence>
<reference evidence="6 7" key="1">
    <citation type="submission" date="2018-08" db="EMBL/GenBank/DDBJ databases">
        <title>Paraburkholderia sp. DHOM06 isolated from forest soil.</title>
        <authorList>
            <person name="Gao Z.-H."/>
            <person name="Qiu L.-H."/>
        </authorList>
    </citation>
    <scope>NUCLEOTIDE SEQUENCE [LARGE SCALE GENOMIC DNA]</scope>
    <source>
        <strain evidence="6 7">DHOM06</strain>
    </source>
</reference>
<name>A0A3D8JXM9_9BURK</name>
<evidence type="ECO:0000256" key="1">
    <source>
        <dbReference type="ARBA" id="ARBA00009437"/>
    </source>
</evidence>
<dbReference type="GO" id="GO:0003700">
    <property type="term" value="F:DNA-binding transcription factor activity"/>
    <property type="evidence" value="ECO:0007669"/>
    <property type="project" value="TreeGrafter"/>
</dbReference>
<dbReference type="SUPFAM" id="SSF53850">
    <property type="entry name" value="Periplasmic binding protein-like II"/>
    <property type="match status" value="1"/>
</dbReference>